<dbReference type="Proteomes" id="UP000886595">
    <property type="component" value="Unassembled WGS sequence"/>
</dbReference>
<accession>A0A8X7R0V4</accession>
<sequence length="375" mass="43163">MSVNELLLHLLFDDNYVFSDNGKIWVLWHPSLSIKILSKSLQLISCEVELPDYSVFVASIAYASNCPDQRKELWKSLVSFGNSPSVVGKPWIFLDDFNQTLDPNEHSCLLEADLSDLNFRGNSYTWWNKSKVLPIAKKLDRVLVNDQWGTSFPSFVASFGPPNFLDHSPATIILSIFFPRIKRPFRFFNYLLLNPEFLPMIAEQWFSFNVTGSAMLCVSKKLMLLKKHIREFSKLNYSGIELRTHETHVVMLTAQDATLANPTVANAEQELECTRKWSDLSKAEESFYLQRSSISWMALGDSNTPYYHRLVSTRRSANHIHYLLDEAGEKIDMQAAIENHCVYLCKAFDALRWNFIIGTLRALSIPPVLKQRLYF</sequence>
<dbReference type="PANTHER" id="PTHR33710">
    <property type="entry name" value="BNAC02G09200D PROTEIN"/>
    <property type="match status" value="1"/>
</dbReference>
<evidence type="ECO:0000313" key="2">
    <source>
        <dbReference type="Proteomes" id="UP000886595"/>
    </source>
</evidence>
<dbReference type="EMBL" id="JAAMPC010000011">
    <property type="protein sequence ID" value="KAG2280568.1"/>
    <property type="molecule type" value="Genomic_DNA"/>
</dbReference>
<organism evidence="1 2">
    <name type="scientific">Brassica carinata</name>
    <name type="common">Ethiopian mustard</name>
    <name type="synonym">Abyssinian cabbage</name>
    <dbReference type="NCBI Taxonomy" id="52824"/>
    <lineage>
        <taxon>Eukaryota</taxon>
        <taxon>Viridiplantae</taxon>
        <taxon>Streptophyta</taxon>
        <taxon>Embryophyta</taxon>
        <taxon>Tracheophyta</taxon>
        <taxon>Spermatophyta</taxon>
        <taxon>Magnoliopsida</taxon>
        <taxon>eudicotyledons</taxon>
        <taxon>Gunneridae</taxon>
        <taxon>Pentapetalae</taxon>
        <taxon>rosids</taxon>
        <taxon>malvids</taxon>
        <taxon>Brassicales</taxon>
        <taxon>Brassicaceae</taxon>
        <taxon>Brassiceae</taxon>
        <taxon>Brassica</taxon>
    </lineage>
</organism>
<dbReference type="InterPro" id="IPR036691">
    <property type="entry name" value="Endo/exonu/phosph_ase_sf"/>
</dbReference>
<protein>
    <submittedName>
        <fullName evidence="1">Uncharacterized protein</fullName>
    </submittedName>
</protein>
<dbReference type="PANTHER" id="PTHR33710:SF77">
    <property type="entry name" value="DNASE I-LIKE SUPERFAMILY PROTEIN"/>
    <property type="match status" value="1"/>
</dbReference>
<evidence type="ECO:0000313" key="1">
    <source>
        <dbReference type="EMBL" id="KAG2280568.1"/>
    </source>
</evidence>
<keyword evidence="2" id="KW-1185">Reference proteome</keyword>
<name>A0A8X7R0V4_BRACI</name>
<dbReference type="SUPFAM" id="SSF56219">
    <property type="entry name" value="DNase I-like"/>
    <property type="match status" value="1"/>
</dbReference>
<reference evidence="1 2" key="1">
    <citation type="submission" date="2020-02" db="EMBL/GenBank/DDBJ databases">
        <authorList>
            <person name="Ma Q."/>
            <person name="Huang Y."/>
            <person name="Song X."/>
            <person name="Pei D."/>
        </authorList>
    </citation>
    <scope>NUCLEOTIDE SEQUENCE [LARGE SCALE GENOMIC DNA]</scope>
    <source>
        <strain evidence="1">Sxm20200214</strain>
        <tissue evidence="1">Leaf</tissue>
    </source>
</reference>
<dbReference type="Gene3D" id="3.60.10.10">
    <property type="entry name" value="Endonuclease/exonuclease/phosphatase"/>
    <property type="match status" value="1"/>
</dbReference>
<comment type="caution">
    <text evidence="1">The sequence shown here is derived from an EMBL/GenBank/DDBJ whole genome shotgun (WGS) entry which is preliminary data.</text>
</comment>
<dbReference type="AlphaFoldDB" id="A0A8X7R0V4"/>
<proteinExistence type="predicted"/>
<dbReference type="OrthoDB" id="1113332at2759"/>
<gene>
    <name evidence="1" type="ORF">Bca52824_051788</name>
</gene>